<protein>
    <submittedName>
        <fullName evidence="11">Malate dehydrogenase (Oxaloacetate-decarboxylating)</fullName>
    </submittedName>
</protein>
<dbReference type="GO" id="GO:0046872">
    <property type="term" value="F:metal ion binding"/>
    <property type="evidence" value="ECO:0007669"/>
    <property type="project" value="UniProtKB-KW"/>
</dbReference>
<evidence type="ECO:0000256" key="3">
    <source>
        <dbReference type="ARBA" id="ARBA00022723"/>
    </source>
</evidence>
<evidence type="ECO:0000256" key="2">
    <source>
        <dbReference type="ARBA" id="ARBA00008785"/>
    </source>
</evidence>
<dbReference type="Pfam" id="PF03949">
    <property type="entry name" value="Malic_M"/>
    <property type="match status" value="1"/>
</dbReference>
<dbReference type="PANTHER" id="PTHR43237:SF4">
    <property type="entry name" value="NADP-DEPENDENT MALIC ENZYME"/>
    <property type="match status" value="1"/>
</dbReference>
<comment type="similarity">
    <text evidence="2 8">Belongs to the malic enzymes family.</text>
</comment>
<evidence type="ECO:0000256" key="1">
    <source>
        <dbReference type="ARBA" id="ARBA00001936"/>
    </source>
</evidence>
<comment type="caution">
    <text evidence="11">The sequence shown here is derived from an EMBL/GenBank/DDBJ whole genome shotgun (WGS) entry which is preliminary data.</text>
</comment>
<dbReference type="SMART" id="SM00919">
    <property type="entry name" value="Malic_M"/>
    <property type="match status" value="1"/>
</dbReference>
<accession>A0AA45WJR6</accession>
<sequence>MSTIRDEALKLHQEMQGKLAVHSKVPVHDAHDLSLAYSPGVAEPCRDIYDDQEKIYDYTMKGNLVAVVSDGTAVLGLGNIGPHAAMPVMEGKAVLFKEFAGVDAFPICLDTVDVDKIVDTVKLMAPTFGGINLEDIAAPNCFLIEERLKQELDIPVFHDDQHGTAIVTLAGMINALKVVGKRMDEIRVVANGAGAAGIAIIKLLLSLGVKDVIMCDSKGAIYEGRPFGMNPIKEQIAKATNREKRQGELEEVISGADVFIGVSVAGAVTPAMVRSMNKDAIIFAMANPTPEIMPEEAMRAGAKVIGTGRSDYPNQVNNVLAFPGIFRGALDVRAKAITEEMKIAAAYAIAGLIQEHELRPDYVIPSPFDKRVAAVVAREVSRVAMETGQARIHIDPQEVYAKTLSLSATTVR</sequence>
<keyword evidence="12" id="KW-1185">Reference proteome</keyword>
<dbReference type="GO" id="GO:0051287">
    <property type="term" value="F:NAD binding"/>
    <property type="evidence" value="ECO:0007669"/>
    <property type="project" value="InterPro"/>
</dbReference>
<feature type="binding site" evidence="6">
    <location>
        <position position="287"/>
    </location>
    <ligand>
        <name>(S)-malate</name>
        <dbReference type="ChEBI" id="CHEBI:15589"/>
    </ligand>
</feature>
<dbReference type="SUPFAM" id="SSF53223">
    <property type="entry name" value="Aminoacid dehydrogenase-like, N-terminal domain"/>
    <property type="match status" value="1"/>
</dbReference>
<dbReference type="Gene3D" id="3.40.50.720">
    <property type="entry name" value="NAD(P)-binding Rossmann-like Domain"/>
    <property type="match status" value="1"/>
</dbReference>
<evidence type="ECO:0000259" key="10">
    <source>
        <dbReference type="SMART" id="SM01274"/>
    </source>
</evidence>
<dbReference type="EMBL" id="FXTU01000001">
    <property type="protein sequence ID" value="SMP04039.1"/>
    <property type="molecule type" value="Genomic_DNA"/>
</dbReference>
<evidence type="ECO:0000256" key="8">
    <source>
        <dbReference type="RuleBase" id="RU003427"/>
    </source>
</evidence>
<dbReference type="InterPro" id="IPR015884">
    <property type="entry name" value="Malic_enzyme_CS"/>
</dbReference>
<dbReference type="InterPro" id="IPR001891">
    <property type="entry name" value="Malic_OxRdtase"/>
</dbReference>
<name>A0AA45WJR6_9BACL</name>
<dbReference type="PRINTS" id="PR00072">
    <property type="entry name" value="MALOXRDTASE"/>
</dbReference>
<dbReference type="SMART" id="SM01274">
    <property type="entry name" value="malic"/>
    <property type="match status" value="1"/>
</dbReference>
<evidence type="ECO:0000256" key="7">
    <source>
        <dbReference type="PIRSR" id="PIRSR000106-3"/>
    </source>
</evidence>
<feature type="active site" description="Proton donor" evidence="5">
    <location>
        <position position="37"/>
    </location>
</feature>
<feature type="binding site" evidence="7">
    <location>
        <position position="134"/>
    </location>
    <ligand>
        <name>a divalent metal cation</name>
        <dbReference type="ChEBI" id="CHEBI:60240"/>
    </ligand>
</feature>
<feature type="active site" description="Proton acceptor" evidence="5">
    <location>
        <position position="92"/>
    </location>
</feature>
<organism evidence="11 12">
    <name type="scientific">Laceyella tengchongensis</name>
    <dbReference type="NCBI Taxonomy" id="574699"/>
    <lineage>
        <taxon>Bacteria</taxon>
        <taxon>Bacillati</taxon>
        <taxon>Bacillota</taxon>
        <taxon>Bacilli</taxon>
        <taxon>Bacillales</taxon>
        <taxon>Thermoactinomycetaceae</taxon>
        <taxon>Laceyella</taxon>
    </lineage>
</organism>
<dbReference type="FunFam" id="3.40.50.720:FF:000095">
    <property type="entry name" value="NADP-dependent malic enzyme"/>
    <property type="match status" value="1"/>
</dbReference>
<dbReference type="CDD" id="cd05311">
    <property type="entry name" value="NAD_bind_2_malic_enz"/>
    <property type="match status" value="1"/>
</dbReference>
<dbReference type="FunFam" id="3.40.50.10380:FF:000003">
    <property type="entry name" value="NADP-dependent malic enzyme"/>
    <property type="match status" value="1"/>
</dbReference>
<feature type="binding site" evidence="7">
    <location>
        <position position="135"/>
    </location>
    <ligand>
        <name>a divalent metal cation</name>
        <dbReference type="ChEBI" id="CHEBI:60240"/>
    </ligand>
</feature>
<dbReference type="InterPro" id="IPR046346">
    <property type="entry name" value="Aminoacid_DH-like_N_sf"/>
</dbReference>
<evidence type="ECO:0000313" key="12">
    <source>
        <dbReference type="Proteomes" id="UP001157946"/>
    </source>
</evidence>
<keyword evidence="3 7" id="KW-0479">Metal-binding</keyword>
<comment type="cofactor">
    <cofactor evidence="7">
        <name>Mg(2+)</name>
        <dbReference type="ChEBI" id="CHEBI:18420"/>
    </cofactor>
    <cofactor evidence="7">
        <name>Mn(2+)</name>
        <dbReference type="ChEBI" id="CHEBI:29035"/>
    </cofactor>
    <text evidence="7">Divalent metal cations. Prefers magnesium or manganese.</text>
</comment>
<feature type="domain" description="Malic enzyme N-terminal" evidence="10">
    <location>
        <begin position="16"/>
        <end position="149"/>
    </location>
</feature>
<feature type="domain" description="Malic enzyme NAD-binding" evidence="9">
    <location>
        <begin position="161"/>
        <end position="385"/>
    </location>
</feature>
<comment type="cofactor">
    <cofactor evidence="1">
        <name>Mn(2+)</name>
        <dbReference type="ChEBI" id="CHEBI:29035"/>
    </cofactor>
</comment>
<evidence type="ECO:0000256" key="4">
    <source>
        <dbReference type="ARBA" id="ARBA00023002"/>
    </source>
</evidence>
<dbReference type="InterPro" id="IPR036291">
    <property type="entry name" value="NAD(P)-bd_dom_sf"/>
</dbReference>
<dbReference type="SUPFAM" id="SSF51735">
    <property type="entry name" value="NAD(P)-binding Rossmann-fold domains"/>
    <property type="match status" value="1"/>
</dbReference>
<dbReference type="InterPro" id="IPR051674">
    <property type="entry name" value="Malate_Decarboxylase"/>
</dbReference>
<evidence type="ECO:0000313" key="11">
    <source>
        <dbReference type="EMBL" id="SMP04039.1"/>
    </source>
</evidence>
<reference evidence="11" key="1">
    <citation type="submission" date="2017-05" db="EMBL/GenBank/DDBJ databases">
        <authorList>
            <person name="Varghese N."/>
            <person name="Submissions S."/>
        </authorList>
    </citation>
    <scope>NUCLEOTIDE SEQUENCE</scope>
    <source>
        <strain evidence="11">DSM 45262</strain>
    </source>
</reference>
<keyword evidence="4" id="KW-0560">Oxidoreductase</keyword>
<evidence type="ECO:0000256" key="5">
    <source>
        <dbReference type="PIRSR" id="PIRSR000106-1"/>
    </source>
</evidence>
<evidence type="ECO:0000256" key="6">
    <source>
        <dbReference type="PIRSR" id="PIRSR000106-2"/>
    </source>
</evidence>
<dbReference type="Pfam" id="PF00390">
    <property type="entry name" value="malic"/>
    <property type="match status" value="1"/>
</dbReference>
<feature type="binding site" evidence="6">
    <location>
        <position position="317"/>
    </location>
    <ligand>
        <name>(S)-malate</name>
        <dbReference type="ChEBI" id="CHEBI:15589"/>
    </ligand>
</feature>
<dbReference type="GO" id="GO:0016616">
    <property type="term" value="F:oxidoreductase activity, acting on the CH-OH group of donors, NAD or NADP as acceptor"/>
    <property type="evidence" value="ECO:0007669"/>
    <property type="project" value="InterPro"/>
</dbReference>
<dbReference type="RefSeq" id="WP_102991858.1">
    <property type="nucleotide sequence ID" value="NZ_FXTU01000001.1"/>
</dbReference>
<dbReference type="InterPro" id="IPR037062">
    <property type="entry name" value="Malic_N_dom_sf"/>
</dbReference>
<dbReference type="GO" id="GO:0004470">
    <property type="term" value="F:malic enzyme activity"/>
    <property type="evidence" value="ECO:0007669"/>
    <property type="project" value="InterPro"/>
</dbReference>
<dbReference type="PROSITE" id="PS00331">
    <property type="entry name" value="MALIC_ENZYMES"/>
    <property type="match status" value="1"/>
</dbReference>
<proteinExistence type="inferred from homology"/>
<dbReference type="Gene3D" id="3.40.50.10380">
    <property type="entry name" value="Malic enzyme, N-terminal domain"/>
    <property type="match status" value="1"/>
</dbReference>
<dbReference type="Proteomes" id="UP001157946">
    <property type="component" value="Unassembled WGS sequence"/>
</dbReference>
<gene>
    <name evidence="11" type="ORF">SAMN06265361_101509</name>
</gene>
<dbReference type="InterPro" id="IPR012301">
    <property type="entry name" value="Malic_N_dom"/>
</dbReference>
<dbReference type="AlphaFoldDB" id="A0AA45WJR6"/>
<dbReference type="PANTHER" id="PTHR43237">
    <property type="entry name" value="NADP-DEPENDENT MALIC ENZYME"/>
    <property type="match status" value="1"/>
</dbReference>
<evidence type="ECO:0000259" key="9">
    <source>
        <dbReference type="SMART" id="SM00919"/>
    </source>
</evidence>
<dbReference type="PIRSF" id="PIRSF000106">
    <property type="entry name" value="ME"/>
    <property type="match status" value="1"/>
</dbReference>
<dbReference type="InterPro" id="IPR045213">
    <property type="entry name" value="Malic_NAD-bd_bact_type"/>
</dbReference>
<feature type="binding site" evidence="7">
    <location>
        <position position="160"/>
    </location>
    <ligand>
        <name>a divalent metal cation</name>
        <dbReference type="ChEBI" id="CHEBI:60240"/>
    </ligand>
</feature>
<dbReference type="InterPro" id="IPR012302">
    <property type="entry name" value="Malic_NAD-bd"/>
</dbReference>